<reference evidence="3" key="2">
    <citation type="journal article" date="2017" name="Nat. Plants">
        <title>The Aegilops tauschii genome reveals multiple impacts of transposons.</title>
        <authorList>
            <person name="Zhao G."/>
            <person name="Zou C."/>
            <person name="Li K."/>
            <person name="Wang K."/>
            <person name="Li T."/>
            <person name="Gao L."/>
            <person name="Zhang X."/>
            <person name="Wang H."/>
            <person name="Yang Z."/>
            <person name="Liu X."/>
            <person name="Jiang W."/>
            <person name="Mao L."/>
            <person name="Kong X."/>
            <person name="Jiao Y."/>
            <person name="Jia J."/>
        </authorList>
    </citation>
    <scope>NUCLEOTIDE SEQUENCE [LARGE SCALE GENOMIC DNA]</scope>
    <source>
        <strain evidence="3">cv. AL8/78</strain>
    </source>
</reference>
<name>A0A453KP79_AEGTS</name>
<evidence type="ECO:0000313" key="3">
    <source>
        <dbReference type="Proteomes" id="UP000015105"/>
    </source>
</evidence>
<evidence type="ECO:0000313" key="2">
    <source>
        <dbReference type="EnsemblPlants" id="AET5Gv20470500.1"/>
    </source>
</evidence>
<organism evidence="2 3">
    <name type="scientific">Aegilops tauschii subsp. strangulata</name>
    <name type="common">Goatgrass</name>
    <dbReference type="NCBI Taxonomy" id="200361"/>
    <lineage>
        <taxon>Eukaryota</taxon>
        <taxon>Viridiplantae</taxon>
        <taxon>Streptophyta</taxon>
        <taxon>Embryophyta</taxon>
        <taxon>Tracheophyta</taxon>
        <taxon>Spermatophyta</taxon>
        <taxon>Magnoliopsida</taxon>
        <taxon>Liliopsida</taxon>
        <taxon>Poales</taxon>
        <taxon>Poaceae</taxon>
        <taxon>BOP clade</taxon>
        <taxon>Pooideae</taxon>
        <taxon>Triticodae</taxon>
        <taxon>Triticeae</taxon>
        <taxon>Triticinae</taxon>
        <taxon>Aegilops</taxon>
    </lineage>
</organism>
<dbReference type="Pfam" id="PF13966">
    <property type="entry name" value="zf-RVT"/>
    <property type="match status" value="1"/>
</dbReference>
<dbReference type="EnsemblPlants" id="AET5Gv20470500.1">
    <property type="protein sequence ID" value="AET5Gv20470500.1"/>
    <property type="gene ID" value="AET5Gv20470500"/>
</dbReference>
<accession>A0A453KP79</accession>
<dbReference type="Gramene" id="AET5Gv20470500.1">
    <property type="protein sequence ID" value="AET5Gv20470500.1"/>
    <property type="gene ID" value="AET5Gv20470500"/>
</dbReference>
<sequence>RLVSLSSAPDALSWRWSPKGVYTASTCYTALFIGSTTAPFWKLIWRSWAPLNVKFFLWLASQNRCWTADRLARRGLPHP</sequence>
<reference evidence="3" key="1">
    <citation type="journal article" date="2014" name="Science">
        <title>Ancient hybridizations among the ancestral genomes of bread wheat.</title>
        <authorList>
            <consortium name="International Wheat Genome Sequencing Consortium,"/>
            <person name="Marcussen T."/>
            <person name="Sandve S.R."/>
            <person name="Heier L."/>
            <person name="Spannagl M."/>
            <person name="Pfeifer M."/>
            <person name="Jakobsen K.S."/>
            <person name="Wulff B.B."/>
            <person name="Steuernagel B."/>
            <person name="Mayer K.F."/>
            <person name="Olsen O.A."/>
        </authorList>
    </citation>
    <scope>NUCLEOTIDE SEQUENCE [LARGE SCALE GENOMIC DNA]</scope>
    <source>
        <strain evidence="3">cv. AL8/78</strain>
    </source>
</reference>
<feature type="domain" description="Reverse transcriptase zinc-binding" evidence="1">
    <location>
        <begin position="22"/>
        <end position="77"/>
    </location>
</feature>
<evidence type="ECO:0000259" key="1">
    <source>
        <dbReference type="Pfam" id="PF13966"/>
    </source>
</evidence>
<dbReference type="InterPro" id="IPR026960">
    <property type="entry name" value="RVT-Znf"/>
</dbReference>
<dbReference type="STRING" id="200361.A0A453KP79"/>
<dbReference type="Proteomes" id="UP000015105">
    <property type="component" value="Chromosome 5D"/>
</dbReference>
<proteinExistence type="predicted"/>
<reference evidence="2" key="3">
    <citation type="journal article" date="2017" name="Nature">
        <title>Genome sequence of the progenitor of the wheat D genome Aegilops tauschii.</title>
        <authorList>
            <person name="Luo M.C."/>
            <person name="Gu Y.Q."/>
            <person name="Puiu D."/>
            <person name="Wang H."/>
            <person name="Twardziok S.O."/>
            <person name="Deal K.R."/>
            <person name="Huo N."/>
            <person name="Zhu T."/>
            <person name="Wang L."/>
            <person name="Wang Y."/>
            <person name="McGuire P.E."/>
            <person name="Liu S."/>
            <person name="Long H."/>
            <person name="Ramasamy R.K."/>
            <person name="Rodriguez J.C."/>
            <person name="Van S.L."/>
            <person name="Yuan L."/>
            <person name="Wang Z."/>
            <person name="Xia Z."/>
            <person name="Xiao L."/>
            <person name="Anderson O.D."/>
            <person name="Ouyang S."/>
            <person name="Liang Y."/>
            <person name="Zimin A.V."/>
            <person name="Pertea G."/>
            <person name="Qi P."/>
            <person name="Bennetzen J.L."/>
            <person name="Dai X."/>
            <person name="Dawson M.W."/>
            <person name="Muller H.G."/>
            <person name="Kugler K."/>
            <person name="Rivarola-Duarte L."/>
            <person name="Spannagl M."/>
            <person name="Mayer K.F.X."/>
            <person name="Lu F.H."/>
            <person name="Bevan M.W."/>
            <person name="Leroy P."/>
            <person name="Li P."/>
            <person name="You F.M."/>
            <person name="Sun Q."/>
            <person name="Liu Z."/>
            <person name="Lyons E."/>
            <person name="Wicker T."/>
            <person name="Salzberg S.L."/>
            <person name="Devos K.M."/>
            <person name="Dvorak J."/>
        </authorList>
    </citation>
    <scope>NUCLEOTIDE SEQUENCE [LARGE SCALE GENOMIC DNA]</scope>
    <source>
        <strain evidence="2">cv. AL8/78</strain>
    </source>
</reference>
<protein>
    <recommendedName>
        <fullName evidence="1">Reverse transcriptase zinc-binding domain-containing protein</fullName>
    </recommendedName>
</protein>
<reference evidence="2" key="4">
    <citation type="submission" date="2019-03" db="UniProtKB">
        <authorList>
            <consortium name="EnsemblPlants"/>
        </authorList>
    </citation>
    <scope>IDENTIFICATION</scope>
</reference>
<dbReference type="AlphaFoldDB" id="A0A453KP79"/>
<keyword evidence="3" id="KW-1185">Reference proteome</keyword>
<reference evidence="2" key="5">
    <citation type="journal article" date="2021" name="G3 (Bethesda)">
        <title>Aegilops tauschii genome assembly Aet v5.0 features greater sequence contiguity and improved annotation.</title>
        <authorList>
            <person name="Wang L."/>
            <person name="Zhu T."/>
            <person name="Rodriguez J.C."/>
            <person name="Deal K.R."/>
            <person name="Dubcovsky J."/>
            <person name="McGuire P.E."/>
            <person name="Lux T."/>
            <person name="Spannagl M."/>
            <person name="Mayer K.F.X."/>
            <person name="Baldrich P."/>
            <person name="Meyers B.C."/>
            <person name="Huo N."/>
            <person name="Gu Y.Q."/>
            <person name="Zhou H."/>
            <person name="Devos K.M."/>
            <person name="Bennetzen J.L."/>
            <person name="Unver T."/>
            <person name="Budak H."/>
            <person name="Gulick P.J."/>
            <person name="Galiba G."/>
            <person name="Kalapos B."/>
            <person name="Nelson D.R."/>
            <person name="Li P."/>
            <person name="You F.M."/>
            <person name="Luo M.C."/>
            <person name="Dvorak J."/>
        </authorList>
    </citation>
    <scope>NUCLEOTIDE SEQUENCE [LARGE SCALE GENOMIC DNA]</scope>
    <source>
        <strain evidence="2">cv. AL8/78</strain>
    </source>
</reference>